<evidence type="ECO:0000256" key="7">
    <source>
        <dbReference type="ARBA" id="ARBA00023033"/>
    </source>
</evidence>
<comment type="cofactor">
    <cofactor evidence="1">
        <name>FMN</name>
        <dbReference type="ChEBI" id="CHEBI:58210"/>
    </cofactor>
</comment>
<dbReference type="InterPro" id="IPR013785">
    <property type="entry name" value="Aldolase_TIM"/>
</dbReference>
<dbReference type="Gene3D" id="3.20.20.70">
    <property type="entry name" value="Aldolase class I"/>
    <property type="match status" value="1"/>
</dbReference>
<evidence type="ECO:0000256" key="5">
    <source>
        <dbReference type="ARBA" id="ARBA00022643"/>
    </source>
</evidence>
<evidence type="ECO:0000313" key="10">
    <source>
        <dbReference type="EMBL" id="MFC4158982.1"/>
    </source>
</evidence>
<evidence type="ECO:0000256" key="4">
    <source>
        <dbReference type="ARBA" id="ARBA00022630"/>
    </source>
</evidence>
<dbReference type="EMBL" id="JBHSBU010000001">
    <property type="protein sequence ID" value="MFC4158982.1"/>
    <property type="molecule type" value="Genomic_DNA"/>
</dbReference>
<dbReference type="SUPFAM" id="SSF51412">
    <property type="entry name" value="Inosine monophosphate dehydrogenase (IMPDH)"/>
    <property type="match status" value="1"/>
</dbReference>
<dbReference type="Proteomes" id="UP001595791">
    <property type="component" value="Unassembled WGS sequence"/>
</dbReference>
<keyword evidence="5" id="KW-0288">FMN</keyword>
<gene>
    <name evidence="10" type="ORF">ACFOW7_06380</name>
</gene>
<accession>A0ABV8MMR6</accession>
<comment type="catalytic activity">
    <reaction evidence="9">
        <text>3 propionate 3-nitronate + 3 O2 + H2O = 3 3-oxopropanoate + 2 nitrate + nitrite + H2O2 + 3 H(+)</text>
        <dbReference type="Rhea" id="RHEA:57332"/>
        <dbReference type="ChEBI" id="CHEBI:15377"/>
        <dbReference type="ChEBI" id="CHEBI:15378"/>
        <dbReference type="ChEBI" id="CHEBI:15379"/>
        <dbReference type="ChEBI" id="CHEBI:16240"/>
        <dbReference type="ChEBI" id="CHEBI:16301"/>
        <dbReference type="ChEBI" id="CHEBI:17632"/>
        <dbReference type="ChEBI" id="CHEBI:33190"/>
        <dbReference type="ChEBI" id="CHEBI:136067"/>
    </reaction>
</comment>
<dbReference type="PANTHER" id="PTHR42747">
    <property type="entry name" value="NITRONATE MONOOXYGENASE-RELATED"/>
    <property type="match status" value="1"/>
</dbReference>
<evidence type="ECO:0000256" key="8">
    <source>
        <dbReference type="ARBA" id="ARBA00031155"/>
    </source>
</evidence>
<sequence length="359" mass="38186">MNPWPATDFTRRLGLRLPVVQGPFGGGLSSVELTAAVSEAGGLGSFGAHHLDAAAIRDTAAAIRQRTGRPFALNLWIPHEQSDAPPLDDQGFDGYLATLAPYFQELGVALPTRPARFMPPYQEQVEALLAVRPAVFSFVFGIPAPEILQRCRELEITTVGAATTVDEACALEQAGVDMVVATGFEAGGHRVSFLRRAEDSLTGTFALIPQVADAVHCPVIAAGGIADGRGVAAALTLGAAAAQIGTAFLACRESNASALHRERLFSPDARHTGLTRAFSGRLARSIRNRLMEEVKQSAPYPIQNWLTARLRPAATEQGRADLMSLWAGQAAPLLRHRDAATLLAALQQETLAALGRFGR</sequence>
<evidence type="ECO:0000256" key="6">
    <source>
        <dbReference type="ARBA" id="ARBA00023002"/>
    </source>
</evidence>
<proteinExistence type="inferred from homology"/>
<evidence type="ECO:0000256" key="3">
    <source>
        <dbReference type="ARBA" id="ARBA00022575"/>
    </source>
</evidence>
<reference evidence="11" key="1">
    <citation type="journal article" date="2019" name="Int. J. Syst. Evol. Microbiol.">
        <title>The Global Catalogue of Microorganisms (GCM) 10K type strain sequencing project: providing services to taxonomists for standard genome sequencing and annotation.</title>
        <authorList>
            <consortium name="The Broad Institute Genomics Platform"/>
            <consortium name="The Broad Institute Genome Sequencing Center for Infectious Disease"/>
            <person name="Wu L."/>
            <person name="Ma J."/>
        </authorList>
    </citation>
    <scope>NUCLEOTIDE SEQUENCE [LARGE SCALE GENOMIC DNA]</scope>
    <source>
        <strain evidence="11">LMG 29894</strain>
    </source>
</reference>
<evidence type="ECO:0000313" key="11">
    <source>
        <dbReference type="Proteomes" id="UP001595791"/>
    </source>
</evidence>
<keyword evidence="7" id="KW-0503">Monooxygenase</keyword>
<organism evidence="10 11">
    <name type="scientific">Chitinimonas lacunae</name>
    <dbReference type="NCBI Taxonomy" id="1963018"/>
    <lineage>
        <taxon>Bacteria</taxon>
        <taxon>Pseudomonadati</taxon>
        <taxon>Pseudomonadota</taxon>
        <taxon>Betaproteobacteria</taxon>
        <taxon>Neisseriales</taxon>
        <taxon>Chitinibacteraceae</taxon>
        <taxon>Chitinimonas</taxon>
    </lineage>
</organism>
<dbReference type="CDD" id="cd04730">
    <property type="entry name" value="NPD_like"/>
    <property type="match status" value="1"/>
</dbReference>
<keyword evidence="3" id="KW-0216">Detoxification</keyword>
<comment type="caution">
    <text evidence="10">The sequence shown here is derived from an EMBL/GenBank/DDBJ whole genome shotgun (WGS) entry which is preliminary data.</text>
</comment>
<keyword evidence="4" id="KW-0285">Flavoprotein</keyword>
<dbReference type="RefSeq" id="WP_378162240.1">
    <property type="nucleotide sequence ID" value="NZ_JBHSBU010000001.1"/>
</dbReference>
<dbReference type="PANTHER" id="PTHR42747:SF3">
    <property type="entry name" value="NITRONATE MONOOXYGENASE-RELATED"/>
    <property type="match status" value="1"/>
</dbReference>
<comment type="similarity">
    <text evidence="2">Belongs to the nitronate monooxygenase family. NMO class I subfamily.</text>
</comment>
<protein>
    <recommendedName>
        <fullName evidence="8">Propionate 3-nitronate monooxygenase</fullName>
    </recommendedName>
</protein>
<keyword evidence="11" id="KW-1185">Reference proteome</keyword>
<dbReference type="GO" id="GO:0016491">
    <property type="term" value="F:oxidoreductase activity"/>
    <property type="evidence" value="ECO:0007669"/>
    <property type="project" value="UniProtKB-KW"/>
</dbReference>
<dbReference type="InterPro" id="IPR004136">
    <property type="entry name" value="NMO"/>
</dbReference>
<evidence type="ECO:0000256" key="9">
    <source>
        <dbReference type="ARBA" id="ARBA00049401"/>
    </source>
</evidence>
<name>A0ABV8MMR6_9NEIS</name>
<evidence type="ECO:0000256" key="2">
    <source>
        <dbReference type="ARBA" id="ARBA00009881"/>
    </source>
</evidence>
<evidence type="ECO:0000256" key="1">
    <source>
        <dbReference type="ARBA" id="ARBA00001917"/>
    </source>
</evidence>
<keyword evidence="6 10" id="KW-0560">Oxidoreductase</keyword>
<dbReference type="Pfam" id="PF03060">
    <property type="entry name" value="NMO"/>
    <property type="match status" value="1"/>
</dbReference>